<dbReference type="Gene3D" id="2.60.40.150">
    <property type="entry name" value="C2 domain"/>
    <property type="match status" value="2"/>
</dbReference>
<comment type="similarity">
    <text evidence="3">Belongs to the unc-13 family.</text>
</comment>
<dbReference type="InterPro" id="IPR000008">
    <property type="entry name" value="C2_dom"/>
</dbReference>
<feature type="domain" description="C2" evidence="7">
    <location>
        <begin position="22"/>
        <end position="172"/>
    </location>
</feature>
<keyword evidence="6" id="KW-0967">Endosome</keyword>
<evidence type="ECO:0000256" key="1">
    <source>
        <dbReference type="ARBA" id="ARBA00004496"/>
    </source>
</evidence>
<dbReference type="Proteomes" id="UP001233999">
    <property type="component" value="Unassembled WGS sequence"/>
</dbReference>
<evidence type="ECO:0008006" key="12">
    <source>
        <dbReference type="Google" id="ProtNLM"/>
    </source>
</evidence>
<dbReference type="PRINTS" id="PR00360">
    <property type="entry name" value="C2DOMAIN"/>
</dbReference>
<keyword evidence="4" id="KW-0268">Exocytosis</keyword>
<feature type="domain" description="MHD2" evidence="9">
    <location>
        <begin position="718"/>
        <end position="826"/>
    </location>
</feature>
<evidence type="ECO:0000256" key="4">
    <source>
        <dbReference type="ARBA" id="ARBA00022483"/>
    </source>
</evidence>
<dbReference type="InterPro" id="IPR014770">
    <property type="entry name" value="Munc13_1"/>
</dbReference>
<keyword evidence="5" id="KW-0963">Cytoplasm</keyword>
<keyword evidence="11" id="KW-1185">Reference proteome</keyword>
<dbReference type="PANTHER" id="PTHR45999">
    <property type="entry name" value="UNC-13-4A, ISOFORM B"/>
    <property type="match status" value="1"/>
</dbReference>
<dbReference type="PROSITE" id="PS50004">
    <property type="entry name" value="C2"/>
    <property type="match status" value="2"/>
</dbReference>
<dbReference type="SUPFAM" id="SSF49562">
    <property type="entry name" value="C2 domain (Calcium/lipid-binding domain, CaLB)"/>
    <property type="match status" value="2"/>
</dbReference>
<dbReference type="EMBL" id="JASPKZ010004561">
    <property type="protein sequence ID" value="KAJ9590096.1"/>
    <property type="molecule type" value="Genomic_DNA"/>
</dbReference>
<name>A0AAD8EH95_DIPPU</name>
<organism evidence="10 11">
    <name type="scientific">Diploptera punctata</name>
    <name type="common">Pacific beetle cockroach</name>
    <dbReference type="NCBI Taxonomy" id="6984"/>
    <lineage>
        <taxon>Eukaryota</taxon>
        <taxon>Metazoa</taxon>
        <taxon>Ecdysozoa</taxon>
        <taxon>Arthropoda</taxon>
        <taxon>Hexapoda</taxon>
        <taxon>Insecta</taxon>
        <taxon>Pterygota</taxon>
        <taxon>Neoptera</taxon>
        <taxon>Polyneoptera</taxon>
        <taxon>Dictyoptera</taxon>
        <taxon>Blattodea</taxon>
        <taxon>Blaberoidea</taxon>
        <taxon>Blaberidae</taxon>
        <taxon>Diplopterinae</taxon>
        <taxon>Diploptera</taxon>
    </lineage>
</organism>
<comment type="caution">
    <text evidence="10">The sequence shown here is derived from an EMBL/GenBank/DDBJ whole genome shotgun (WGS) entry which is preliminary data.</text>
</comment>
<dbReference type="PROSITE" id="PS51258">
    <property type="entry name" value="MHD1"/>
    <property type="match status" value="1"/>
</dbReference>
<dbReference type="AlphaFoldDB" id="A0AAD8EH95"/>
<reference evidence="10" key="2">
    <citation type="submission" date="2023-05" db="EMBL/GenBank/DDBJ databases">
        <authorList>
            <person name="Fouks B."/>
        </authorList>
    </citation>
    <scope>NUCLEOTIDE SEQUENCE</scope>
    <source>
        <strain evidence="10">Stay&amp;Tobe</strain>
        <tissue evidence="10">Testes</tissue>
    </source>
</reference>
<evidence type="ECO:0000256" key="3">
    <source>
        <dbReference type="ARBA" id="ARBA00005823"/>
    </source>
</evidence>
<feature type="domain" description="C2" evidence="7">
    <location>
        <begin position="841"/>
        <end position="964"/>
    </location>
</feature>
<comment type="subcellular location">
    <subcellularLocation>
        <location evidence="1">Cytoplasm</location>
    </subcellularLocation>
    <subcellularLocation>
        <location evidence="2">Late endosome</location>
    </subcellularLocation>
</comment>
<evidence type="ECO:0000259" key="9">
    <source>
        <dbReference type="PROSITE" id="PS51259"/>
    </source>
</evidence>
<dbReference type="GO" id="GO:0006887">
    <property type="term" value="P:exocytosis"/>
    <property type="evidence" value="ECO:0007669"/>
    <property type="project" value="UniProtKB-KW"/>
</dbReference>
<protein>
    <recommendedName>
        <fullName evidence="12">Protein unc-13 homolog 4B</fullName>
    </recommendedName>
</protein>
<dbReference type="InterPro" id="IPR035892">
    <property type="entry name" value="C2_domain_sf"/>
</dbReference>
<feature type="domain" description="MHD1" evidence="8">
    <location>
        <begin position="491"/>
        <end position="610"/>
    </location>
</feature>
<evidence type="ECO:0000256" key="5">
    <source>
        <dbReference type="ARBA" id="ARBA00022490"/>
    </source>
</evidence>
<gene>
    <name evidence="10" type="ORF">L9F63_016775</name>
</gene>
<dbReference type="InterPro" id="IPR014772">
    <property type="entry name" value="Munc13_dom-2"/>
</dbReference>
<evidence type="ECO:0000259" key="7">
    <source>
        <dbReference type="PROSITE" id="PS50004"/>
    </source>
</evidence>
<dbReference type="PANTHER" id="PTHR45999:SF2">
    <property type="entry name" value="PROTEIN UNC-13 HOMOLOG 4B"/>
    <property type="match status" value="1"/>
</dbReference>
<evidence type="ECO:0000256" key="2">
    <source>
        <dbReference type="ARBA" id="ARBA00004603"/>
    </source>
</evidence>
<proteinExistence type="inferred from homology"/>
<dbReference type="SMART" id="SM00239">
    <property type="entry name" value="C2"/>
    <property type="match status" value="2"/>
</dbReference>
<evidence type="ECO:0000259" key="8">
    <source>
        <dbReference type="PROSITE" id="PS51258"/>
    </source>
</evidence>
<evidence type="ECO:0000313" key="11">
    <source>
        <dbReference type="Proteomes" id="UP001233999"/>
    </source>
</evidence>
<evidence type="ECO:0000313" key="10">
    <source>
        <dbReference type="EMBL" id="KAJ9590096.1"/>
    </source>
</evidence>
<accession>A0AAD8EH95</accession>
<dbReference type="Gene3D" id="1.10.357.50">
    <property type="match status" value="1"/>
</dbReference>
<dbReference type="Pfam" id="PF00168">
    <property type="entry name" value="C2"/>
    <property type="match status" value="2"/>
</dbReference>
<evidence type="ECO:0000256" key="6">
    <source>
        <dbReference type="ARBA" id="ARBA00022753"/>
    </source>
</evidence>
<sequence>MKKNEKDVLFQYLQKVFKMETQKHNMLLEKAKTRKAPHVLLKTEIIEGKDLKPKDPNGMSDPFCTLYLNSDSTTPFNTSVKPETLDPVWEESFTLPVTSPEEEILNIEVWDFDPEETTREKMKRIKEVKGVKGIKILMKEVASSGKQNNDLIGIVNVPLNSVPTSGKSMWCMLQKNGKLKKQGQIKVNLSFVFEKDVEAAFEEHKHLLYVILMHEVQLIKEGSSEWSGEFSNLSEVILTHHRVQSGLTSVSVTLAQWIEYINVHILHPLAFSVFIPLLETLAKALQEELLTDEQVKIFWDAAKKLITSCIISIKKLQIETSFSNTSDQSSQILSILSILTTLESPKGVDLFPIIVYDWLPMKEDTGCDIKAVVKETVLQGSRDWFVHAVEKNNLSDVSEGEQKLNKLSTIVDQAILSLKTATNSHDKLFQEHFHFPYTKELYKIYEAKIAELVEPIVTCETAAMKPVKFSEDTVDDGSYENNTMQKGTSLFQLYHSLQQFSGLGKSLFPEGNEESHNFYNWFYPATLQWLYISHYKALQAIQKAVNLDHLVSVDDTVNYSSSAVDILQIFEQMRIFWKRLAWPDVEAAFTFATNMIYDICACSAYYADKISEKVERICANSDEVGRKFQITEEWCMAVRNIDHVKNSIKTCVTNFGLEEIISSFTNHGSVDTCRHTIQAMTNSGIDIVSKKKCEMLERAANKLAPVINGLLIDLNNDRINIDMLMKYLDDTLQQVHTNLSSPNFKHILYTIWSNLLNILYAQMDANMKVKRDPPFYKKELYIFNNLVEFFRECDEYTFSINLTTIQKIEEVLMYNSLDTSQLIHHYYLERKEEQRAMTAPVYGLITVKLQLVDNRLNVEILNARNLVPTRNYDTCNPYVKIFFLPEECFPTIPKLATKVHRDSKYPLFDEKFTIQLTPEQANLWNGLIMYEVRDKYLLSEDKYLGEAFASFTDIVRTDSSVKFDSIQQLHLKLNRPTNSGCEAFIALSRHEDRLAQEFVRRRKRMFPCS</sequence>
<dbReference type="GO" id="GO:0005770">
    <property type="term" value="C:late endosome"/>
    <property type="evidence" value="ECO:0007669"/>
    <property type="project" value="UniProtKB-SubCell"/>
</dbReference>
<dbReference type="GO" id="GO:0099503">
    <property type="term" value="C:secretory vesicle"/>
    <property type="evidence" value="ECO:0007669"/>
    <property type="project" value="TreeGrafter"/>
</dbReference>
<reference evidence="10" key="1">
    <citation type="journal article" date="2023" name="IScience">
        <title>Live-bearing cockroach genome reveals convergent evolutionary mechanisms linked to viviparity in insects and beyond.</title>
        <authorList>
            <person name="Fouks B."/>
            <person name="Harrison M.C."/>
            <person name="Mikhailova A.A."/>
            <person name="Marchal E."/>
            <person name="English S."/>
            <person name="Carruthers M."/>
            <person name="Jennings E.C."/>
            <person name="Chiamaka E.L."/>
            <person name="Frigard R.A."/>
            <person name="Pippel M."/>
            <person name="Attardo G.M."/>
            <person name="Benoit J.B."/>
            <person name="Bornberg-Bauer E."/>
            <person name="Tobe S.S."/>
        </authorList>
    </citation>
    <scope>NUCLEOTIDE SEQUENCE</scope>
    <source>
        <strain evidence="10">Stay&amp;Tobe</strain>
    </source>
</reference>
<dbReference type="InterPro" id="IPR052095">
    <property type="entry name" value="UNC-13_domain"/>
</dbReference>
<dbReference type="PROSITE" id="PS51259">
    <property type="entry name" value="MHD2"/>
    <property type="match status" value="1"/>
</dbReference>